<gene>
    <name evidence="1" type="ORF">Harvfovirus14_10</name>
</gene>
<organism evidence="1">
    <name type="scientific">Harvfovirus sp</name>
    <dbReference type="NCBI Taxonomy" id="2487768"/>
    <lineage>
        <taxon>Viruses</taxon>
        <taxon>Varidnaviria</taxon>
        <taxon>Bamfordvirae</taxon>
        <taxon>Nucleocytoviricota</taxon>
        <taxon>Megaviricetes</taxon>
        <taxon>Imitervirales</taxon>
        <taxon>Mimiviridae</taxon>
        <taxon>Klosneuvirinae</taxon>
    </lineage>
</organism>
<dbReference type="Gene3D" id="3.30.160.60">
    <property type="entry name" value="Classic Zinc Finger"/>
    <property type="match status" value="1"/>
</dbReference>
<dbReference type="SUPFAM" id="SSF57667">
    <property type="entry name" value="beta-beta-alpha zinc fingers"/>
    <property type="match status" value="1"/>
</dbReference>
<proteinExistence type="predicted"/>
<reference evidence="1" key="1">
    <citation type="submission" date="2018-10" db="EMBL/GenBank/DDBJ databases">
        <title>Hidden diversity of soil giant viruses.</title>
        <authorList>
            <person name="Schulz F."/>
            <person name="Alteio L."/>
            <person name="Goudeau D."/>
            <person name="Ryan E.M."/>
            <person name="Malmstrom R.R."/>
            <person name="Blanchard J."/>
            <person name="Woyke T."/>
        </authorList>
    </citation>
    <scope>NUCLEOTIDE SEQUENCE</scope>
    <source>
        <strain evidence="1">HAV1</strain>
    </source>
</reference>
<sequence>MINHWEPHFFYLLLWRKMASGVGPTSPRKRRNVGTANVTEKKARTAKKYDDFFSRQKNRINSYNAEHLSQVINMNKGNHGECAILDGPYLRTLCVLLKRCGRSHCKISIVEKDPETIQKMRETAIRKRISPTIIPGKLVDIMRLFSNKLSYGYFDFQDTKITPDIEISIRRFFELSTDYAVLCVTFGTRSGEKGSDIESIIQRHKDQIKAIAKEVNKEIYIPDPLKYRRTPPKCEDRRKHVQMLYYEIFIGKWGDSAIPISDCRFSDTYDDEKEEKRVRRQPSKYVYYDNELFCRLCQYQAKSKALLVAHRSGKKHREREGPDLEDLLKPIIE</sequence>
<protein>
    <submittedName>
        <fullName evidence="1">Uncharacterized protein</fullName>
    </submittedName>
</protein>
<name>A0A3G5A6D0_9VIRU</name>
<dbReference type="InterPro" id="IPR036236">
    <property type="entry name" value="Znf_C2H2_sf"/>
</dbReference>
<dbReference type="EMBL" id="MK072256">
    <property type="protein sequence ID" value="AYV81029.1"/>
    <property type="molecule type" value="Genomic_DNA"/>
</dbReference>
<evidence type="ECO:0000313" key="1">
    <source>
        <dbReference type="EMBL" id="AYV81029.1"/>
    </source>
</evidence>
<accession>A0A3G5A6D0</accession>